<evidence type="ECO:0000313" key="12">
    <source>
        <dbReference type="Proteomes" id="UP000070255"/>
    </source>
</evidence>
<evidence type="ECO:0000256" key="2">
    <source>
        <dbReference type="ARBA" id="ARBA00010690"/>
    </source>
</evidence>
<evidence type="ECO:0000256" key="6">
    <source>
        <dbReference type="ARBA" id="ARBA00022989"/>
    </source>
</evidence>
<gene>
    <name evidence="11" type="ORF">WS72_24985</name>
</gene>
<evidence type="ECO:0000256" key="4">
    <source>
        <dbReference type="ARBA" id="ARBA00022475"/>
    </source>
</evidence>
<feature type="compositionally biased region" description="Basic and acidic residues" evidence="9">
    <location>
        <begin position="356"/>
        <end position="380"/>
    </location>
</feature>
<feature type="region of interest" description="Disordered" evidence="9">
    <location>
        <begin position="344"/>
        <end position="380"/>
    </location>
</feature>
<feature type="transmembrane region" description="Helical" evidence="10">
    <location>
        <begin position="135"/>
        <end position="157"/>
    </location>
</feature>
<organism evidence="11 12">
    <name type="scientific">Burkholderia savannae</name>
    <dbReference type="NCBI Taxonomy" id="1637837"/>
    <lineage>
        <taxon>Bacteria</taxon>
        <taxon>Pseudomonadati</taxon>
        <taxon>Pseudomonadota</taxon>
        <taxon>Betaproteobacteria</taxon>
        <taxon>Burkholderiales</taxon>
        <taxon>Burkholderiaceae</taxon>
        <taxon>Burkholderia</taxon>
        <taxon>pseudomallei group</taxon>
    </lineage>
</organism>
<comment type="caution">
    <text evidence="11">The sequence shown here is derived from an EMBL/GenBank/DDBJ whole genome shotgun (WGS) entry which is preliminary data.</text>
</comment>
<dbReference type="NCBIfam" id="NF009364">
    <property type="entry name" value="PRK12721.1"/>
    <property type="match status" value="1"/>
</dbReference>
<keyword evidence="12" id="KW-1185">Reference proteome</keyword>
<keyword evidence="5 10" id="KW-0812">Transmembrane</keyword>
<dbReference type="NCBIfam" id="TIGR01404">
    <property type="entry name" value="FlhB_rel_III"/>
    <property type="match status" value="1"/>
</dbReference>
<protein>
    <recommendedName>
        <fullName evidence="3">Secretion apparatus protein BsaZ</fullName>
    </recommendedName>
</protein>
<keyword evidence="4" id="KW-1003">Cell membrane</keyword>
<evidence type="ECO:0000256" key="10">
    <source>
        <dbReference type="SAM" id="Phobius"/>
    </source>
</evidence>
<comment type="function">
    <text evidence="8">Part of the bsa type III secretion system, is involved in the intracellular replication of invading bacteria inside the host cell. Probably necessary for the lysis of the vacuole membrane and escape into the host cell cytoplasm.</text>
</comment>
<evidence type="ECO:0000256" key="7">
    <source>
        <dbReference type="ARBA" id="ARBA00023136"/>
    </source>
</evidence>
<dbReference type="InterPro" id="IPR029025">
    <property type="entry name" value="T3SS_substrate_exporter_C"/>
</dbReference>
<dbReference type="InterPro" id="IPR006135">
    <property type="entry name" value="T3SS_substrate_exporter"/>
</dbReference>
<dbReference type="Gene3D" id="3.40.1690.10">
    <property type="entry name" value="secretion proteins EscU"/>
    <property type="match status" value="1"/>
</dbReference>
<evidence type="ECO:0000313" key="11">
    <source>
        <dbReference type="EMBL" id="KWZ38141.1"/>
    </source>
</evidence>
<dbReference type="PRINTS" id="PR00950">
    <property type="entry name" value="TYPE3IMSPROT"/>
</dbReference>
<feature type="compositionally biased region" description="Acidic residues" evidence="9">
    <location>
        <begin position="346"/>
        <end position="355"/>
    </location>
</feature>
<proteinExistence type="inferred from homology"/>
<dbReference type="InterPro" id="IPR006307">
    <property type="entry name" value="BsaZ-like"/>
</dbReference>
<reference evidence="11 12" key="1">
    <citation type="submission" date="2015-11" db="EMBL/GenBank/DDBJ databases">
        <authorList>
            <person name="Sahl J."/>
            <person name="Wagner D."/>
            <person name="Keim P."/>
        </authorList>
    </citation>
    <scope>NUCLEOTIDE SEQUENCE [LARGE SCALE GENOMIC DNA]</scope>
    <source>
        <strain evidence="11 12">BDU18</strain>
    </source>
</reference>
<dbReference type="Pfam" id="PF01312">
    <property type="entry name" value="Bac_export_2"/>
    <property type="match status" value="1"/>
</dbReference>
<evidence type="ECO:0000256" key="1">
    <source>
        <dbReference type="ARBA" id="ARBA00004651"/>
    </source>
</evidence>
<dbReference type="RefSeq" id="WP_059669796.1">
    <property type="nucleotide sequence ID" value="NZ_LNJQ01000004.1"/>
</dbReference>
<dbReference type="PANTHER" id="PTHR30531:SF6">
    <property type="entry name" value="SECRETION SYSTEM APPARATUS PROTEIN SSAU"/>
    <property type="match status" value="1"/>
</dbReference>
<accession>A0ABR5T4H7</accession>
<evidence type="ECO:0000256" key="9">
    <source>
        <dbReference type="SAM" id="MobiDB-lite"/>
    </source>
</evidence>
<dbReference type="Proteomes" id="UP000070255">
    <property type="component" value="Unassembled WGS sequence"/>
</dbReference>
<keyword evidence="6 10" id="KW-1133">Transmembrane helix</keyword>
<dbReference type="EMBL" id="LNJQ01000004">
    <property type="protein sequence ID" value="KWZ38141.1"/>
    <property type="molecule type" value="Genomic_DNA"/>
</dbReference>
<comment type="subcellular location">
    <subcellularLocation>
        <location evidence="1">Cell membrane</location>
        <topology evidence="1">Multi-pass membrane protein</topology>
    </subcellularLocation>
</comment>
<feature type="transmembrane region" description="Helical" evidence="10">
    <location>
        <begin position="184"/>
        <end position="204"/>
    </location>
</feature>
<evidence type="ECO:0000256" key="3">
    <source>
        <dbReference type="ARBA" id="ARBA00018628"/>
    </source>
</evidence>
<feature type="transmembrane region" description="Helical" evidence="10">
    <location>
        <begin position="81"/>
        <end position="114"/>
    </location>
</feature>
<evidence type="ECO:0000256" key="5">
    <source>
        <dbReference type="ARBA" id="ARBA00022692"/>
    </source>
</evidence>
<name>A0ABR5T4H7_9BURK</name>
<sequence>MSEKTEKPTAKKLADARKKGQVAKSAEITSGVQLAVLLGYFLFEGAHLLQAFEALVDVSIAVVNDDFAAATARWMRALGAALIRFTLGMAALVIATTVVAAIAQIGPLLAVDAIKPSLDKINPLANFKQMFSLKSLFEFAKSLFKVGVLSAIFFYLIRQYAPSLQFLPLCSVECGLAVSTQLLYWMWAALIGFYVVFGIADLAFQRYNTTKQLMMSLEDIKQEFKNSEGNPEIKHKRREIHREVQSGSLAANVAKSTVVVRNPTHVAVCLYYRRDETPLPEVIEIGRDEMALHIVALAERERVPVVENVPLARALASRLGVGQRIPPDLFEAVAHVLRVAMQLPYDDGDDDSDDDGCGRDDGGRVARDERAHSSRNDANG</sequence>
<keyword evidence="7 10" id="KW-0472">Membrane</keyword>
<evidence type="ECO:0000256" key="8">
    <source>
        <dbReference type="ARBA" id="ARBA00024974"/>
    </source>
</evidence>
<dbReference type="SUPFAM" id="SSF160544">
    <property type="entry name" value="EscU C-terminal domain-like"/>
    <property type="match status" value="1"/>
</dbReference>
<dbReference type="PANTHER" id="PTHR30531">
    <property type="entry name" value="FLAGELLAR BIOSYNTHETIC PROTEIN FLHB"/>
    <property type="match status" value="1"/>
</dbReference>
<comment type="similarity">
    <text evidence="2">Belongs to the type III secretion exporter family.</text>
</comment>